<keyword evidence="4" id="KW-1185">Reference proteome</keyword>
<evidence type="ECO:0000313" key="4">
    <source>
        <dbReference type="Proteomes" id="UP001597097"/>
    </source>
</evidence>
<feature type="transmembrane region" description="Helical" evidence="2">
    <location>
        <begin position="22"/>
        <end position="41"/>
    </location>
</feature>
<dbReference type="Proteomes" id="UP001597097">
    <property type="component" value="Unassembled WGS sequence"/>
</dbReference>
<keyword evidence="2" id="KW-1133">Transmembrane helix</keyword>
<comment type="caution">
    <text evidence="3">The sequence shown here is derived from an EMBL/GenBank/DDBJ whole genome shotgun (WGS) entry which is preliminary data.</text>
</comment>
<dbReference type="EMBL" id="JBHUCM010000010">
    <property type="protein sequence ID" value="MFD1537520.1"/>
    <property type="molecule type" value="Genomic_DNA"/>
</dbReference>
<evidence type="ECO:0000256" key="2">
    <source>
        <dbReference type="SAM" id="Phobius"/>
    </source>
</evidence>
<evidence type="ECO:0000256" key="1">
    <source>
        <dbReference type="SAM" id="MobiDB-lite"/>
    </source>
</evidence>
<feature type="compositionally biased region" description="Polar residues" evidence="1">
    <location>
        <begin position="177"/>
        <end position="188"/>
    </location>
</feature>
<name>A0ABW4G416_9ACTN</name>
<keyword evidence="2" id="KW-0812">Transmembrane</keyword>
<organism evidence="3 4">
    <name type="scientific">Nonomuraea guangzhouensis</name>
    <dbReference type="NCBI Taxonomy" id="1291555"/>
    <lineage>
        <taxon>Bacteria</taxon>
        <taxon>Bacillati</taxon>
        <taxon>Actinomycetota</taxon>
        <taxon>Actinomycetes</taxon>
        <taxon>Streptosporangiales</taxon>
        <taxon>Streptosporangiaceae</taxon>
        <taxon>Nonomuraea</taxon>
    </lineage>
</organism>
<sequence>MEPPTIEVPAAVAPPPRRRRPVLTALGAAAALAVALGALSYDRYHVYLVRSGQASPKHEQVVAAGQSVTVKHVTWKSTLETVPQLPGDKPQPGSAYAKIDIVRSAVDADGAVKTGKPKELFVTDRRGRTWVALVANDTTPPEKMEVGKPYQMTAYARVPAAQAGEVELLLTPSNYRSDIPTSRLMTTKTEPEEDVLRFKR</sequence>
<evidence type="ECO:0000313" key="3">
    <source>
        <dbReference type="EMBL" id="MFD1537520.1"/>
    </source>
</evidence>
<dbReference type="RefSeq" id="WP_219534660.1">
    <property type="nucleotide sequence ID" value="NZ_JAHKRM010000023.1"/>
</dbReference>
<gene>
    <name evidence="3" type="ORF">ACFSJ0_10780</name>
</gene>
<accession>A0ABW4G416</accession>
<feature type="region of interest" description="Disordered" evidence="1">
    <location>
        <begin position="177"/>
        <end position="200"/>
    </location>
</feature>
<keyword evidence="2" id="KW-0472">Membrane</keyword>
<proteinExistence type="predicted"/>
<evidence type="ECO:0008006" key="5">
    <source>
        <dbReference type="Google" id="ProtNLM"/>
    </source>
</evidence>
<reference evidence="4" key="1">
    <citation type="journal article" date="2019" name="Int. J. Syst. Evol. Microbiol.">
        <title>The Global Catalogue of Microorganisms (GCM) 10K type strain sequencing project: providing services to taxonomists for standard genome sequencing and annotation.</title>
        <authorList>
            <consortium name="The Broad Institute Genomics Platform"/>
            <consortium name="The Broad Institute Genome Sequencing Center for Infectious Disease"/>
            <person name="Wu L."/>
            <person name="Ma J."/>
        </authorList>
    </citation>
    <scope>NUCLEOTIDE SEQUENCE [LARGE SCALE GENOMIC DNA]</scope>
    <source>
        <strain evidence="4">CGMCC 1.15399</strain>
    </source>
</reference>
<protein>
    <recommendedName>
        <fullName evidence="5">SAF domain-containing protein</fullName>
    </recommendedName>
</protein>